<dbReference type="InterPro" id="IPR008302">
    <property type="entry name" value="NamZ"/>
</dbReference>
<evidence type="ECO:0000259" key="1">
    <source>
        <dbReference type="Pfam" id="PF07075"/>
    </source>
</evidence>
<dbReference type="Pfam" id="PF07075">
    <property type="entry name" value="NamZ_N"/>
    <property type="match status" value="1"/>
</dbReference>
<dbReference type="Gene3D" id="3.40.50.12170">
    <property type="entry name" value="Uncharacterised protein PF07075, DUF1343"/>
    <property type="match status" value="1"/>
</dbReference>
<reference evidence="3 4" key="1">
    <citation type="submission" date="2019-08" db="EMBL/GenBank/DDBJ databases">
        <title>Archaea genome.</title>
        <authorList>
            <person name="Kajale S."/>
            <person name="Shouche Y."/>
            <person name="Deshpande N."/>
            <person name="Sharma A."/>
        </authorList>
    </citation>
    <scope>NUCLEOTIDE SEQUENCE [LARGE SCALE GENOMIC DNA]</scope>
    <source>
        <strain evidence="3 4">ESP3B_9</strain>
    </source>
</reference>
<dbReference type="Gene3D" id="3.90.1150.140">
    <property type="match status" value="1"/>
</dbReference>
<dbReference type="Proteomes" id="UP000324104">
    <property type="component" value="Unassembled WGS sequence"/>
</dbReference>
<comment type="caution">
    <text evidence="3">The sequence shown here is derived from an EMBL/GenBank/DDBJ whole genome shotgun (WGS) entry which is preliminary data.</text>
</comment>
<organism evidence="3 4">
    <name type="scientific">Natrialba swarupiae</name>
    <dbReference type="NCBI Taxonomy" id="2448032"/>
    <lineage>
        <taxon>Archaea</taxon>
        <taxon>Methanobacteriati</taxon>
        <taxon>Methanobacteriota</taxon>
        <taxon>Stenosarchaea group</taxon>
        <taxon>Halobacteria</taxon>
        <taxon>Halobacteriales</taxon>
        <taxon>Natrialbaceae</taxon>
        <taxon>Natrialba</taxon>
    </lineage>
</organism>
<evidence type="ECO:0000259" key="2">
    <source>
        <dbReference type="Pfam" id="PF20732"/>
    </source>
</evidence>
<dbReference type="InterPro" id="IPR048502">
    <property type="entry name" value="NamZ_N"/>
</dbReference>
<accession>A0A5D5AL56</accession>
<keyword evidence="4" id="KW-1185">Reference proteome</keyword>
<dbReference type="InterPro" id="IPR048503">
    <property type="entry name" value="NamZ_C"/>
</dbReference>
<evidence type="ECO:0000313" key="4">
    <source>
        <dbReference type="Proteomes" id="UP000324104"/>
    </source>
</evidence>
<dbReference type="GO" id="GO:0033922">
    <property type="term" value="F:peptidoglycan beta-N-acetylmuramidase activity"/>
    <property type="evidence" value="ECO:0007669"/>
    <property type="project" value="InterPro"/>
</dbReference>
<dbReference type="PANTHER" id="PTHR42915">
    <property type="entry name" value="HYPOTHETICAL 460 KDA PROTEIN IN FEUA-SIGW INTERGENIC REGION [PRECURSOR]"/>
    <property type="match status" value="1"/>
</dbReference>
<protein>
    <submittedName>
        <fullName evidence="3">DUF1343 domain-containing protein</fullName>
    </submittedName>
</protein>
<dbReference type="PIRSF" id="PIRSF016719">
    <property type="entry name" value="UCP016719"/>
    <property type="match status" value="1"/>
</dbReference>
<dbReference type="EMBL" id="VTAW01000015">
    <property type="protein sequence ID" value="TYT61675.1"/>
    <property type="molecule type" value="Genomic_DNA"/>
</dbReference>
<gene>
    <name evidence="3" type="ORF">FYC77_12470</name>
</gene>
<sequence length="390" mass="42398">MVTLGIEAFLDADRGRVSPTVGLVTNPSGVTADLESTIDLLNGSDAVDLEALFGPTHGIRGNEHSQDEITEHIDEKTGLPVYDLTSQGTGRNGGPNGTTVEQIANLDRLIYDIQEVGTRFSTFARVLGRVLAEAAKADTPVTVLDRPNPIAPFGSAGTLAGQPGGAALPIVHGMTVGELGRYFANEMALDADLSIVEMERWSRDRWFDDLELTWVPPSPNMPSLDTALVYPGTCLFEATTLSEGRGTTNPFELIGAPWVDATAFAAMLNDIDPPGVKFRPAYFTPMFSKHERSDVEGVQVHVLDRETFDPIRVGVTMVLTAFYEYAECGWVRTNGGYPIDELTGGSELRTATADVRNGANLRMTIDHVVEGWEREAAQFLEENAEYLLYD</sequence>
<evidence type="ECO:0000313" key="3">
    <source>
        <dbReference type="EMBL" id="TYT61675.1"/>
    </source>
</evidence>
<dbReference type="Pfam" id="PF20732">
    <property type="entry name" value="NamZ_C"/>
    <property type="match status" value="1"/>
</dbReference>
<dbReference type="PANTHER" id="PTHR42915:SF1">
    <property type="entry name" value="PEPTIDOGLYCAN BETA-N-ACETYLMURAMIDASE NAMZ"/>
    <property type="match status" value="1"/>
</dbReference>
<feature type="domain" description="Peptidoglycan beta-N-acetylmuramidase NamZ N-terminal" evidence="1">
    <location>
        <begin position="21"/>
        <end position="224"/>
    </location>
</feature>
<name>A0A5D5AL56_9EURY</name>
<feature type="domain" description="Peptidoglycan beta-N-acetylmuramidase NamZ C-terminal" evidence="2">
    <location>
        <begin position="228"/>
        <end position="389"/>
    </location>
</feature>
<dbReference type="AlphaFoldDB" id="A0A5D5AL56"/>
<dbReference type="RefSeq" id="WP_149081824.1">
    <property type="nucleotide sequence ID" value="NZ_VTAW01000015.1"/>
</dbReference>
<proteinExistence type="predicted"/>